<keyword evidence="1" id="KW-0812">Transmembrane</keyword>
<name>A0AA40CTY9_9PEZI</name>
<organism evidence="3 4">
    <name type="scientific">Cercophora newfieldiana</name>
    <dbReference type="NCBI Taxonomy" id="92897"/>
    <lineage>
        <taxon>Eukaryota</taxon>
        <taxon>Fungi</taxon>
        <taxon>Dikarya</taxon>
        <taxon>Ascomycota</taxon>
        <taxon>Pezizomycotina</taxon>
        <taxon>Sordariomycetes</taxon>
        <taxon>Sordariomycetidae</taxon>
        <taxon>Sordariales</taxon>
        <taxon>Lasiosphaeriaceae</taxon>
        <taxon>Cercophora</taxon>
    </lineage>
</organism>
<dbReference type="Pfam" id="PF10333">
    <property type="entry name" value="Pga1"/>
    <property type="match status" value="1"/>
</dbReference>
<evidence type="ECO:0000256" key="2">
    <source>
        <dbReference type="SAM" id="SignalP"/>
    </source>
</evidence>
<evidence type="ECO:0000256" key="1">
    <source>
        <dbReference type="SAM" id="Phobius"/>
    </source>
</evidence>
<dbReference type="AlphaFoldDB" id="A0AA40CTY9"/>
<dbReference type="GO" id="GO:0005789">
    <property type="term" value="C:endoplasmic reticulum membrane"/>
    <property type="evidence" value="ECO:0007669"/>
    <property type="project" value="TreeGrafter"/>
</dbReference>
<keyword evidence="1" id="KW-0472">Membrane</keyword>
<feature type="signal peptide" evidence="2">
    <location>
        <begin position="1"/>
        <end position="20"/>
    </location>
</feature>
<accession>A0AA40CTY9</accession>
<dbReference type="PANTHER" id="PTHR28022">
    <property type="entry name" value="GPI MANNOSYLTRANSFERASE 2 SUBUNIT PGA1"/>
    <property type="match status" value="1"/>
</dbReference>
<sequence length="233" mass="25898">MAPLLSHLIKLLCLAQLAAANVEKAIFLGPEAVPVPLAHPTLEDLHINKLTPQEWSLRTRISAKFPSPSNPHGDATWLLLDDLQEGQRYEVRICWAATQPTSFTLRTHELSAVWENPDLITSLWAYSTARQPEEISPKAHGSGERRSSVLFLEVLAAADFFTTNATLMQNPPPVDVDIILDPFLFNVLPRSLVPTIGYIAVVAVGSFFIARWIVAQIRTITLDSTSQQKKKEQ</sequence>
<protein>
    <submittedName>
        <fullName evidence="3">Uncharacterized protein</fullName>
    </submittedName>
</protein>
<dbReference type="InterPro" id="IPR019433">
    <property type="entry name" value="GPI_ManTrfase_II_coact_Pga1"/>
</dbReference>
<evidence type="ECO:0000313" key="3">
    <source>
        <dbReference type="EMBL" id="KAK0651456.1"/>
    </source>
</evidence>
<evidence type="ECO:0000313" key="4">
    <source>
        <dbReference type="Proteomes" id="UP001174936"/>
    </source>
</evidence>
<proteinExistence type="predicted"/>
<reference evidence="3" key="1">
    <citation type="submission" date="2023-06" db="EMBL/GenBank/DDBJ databases">
        <title>Genome-scale phylogeny and comparative genomics of the fungal order Sordariales.</title>
        <authorList>
            <consortium name="Lawrence Berkeley National Laboratory"/>
            <person name="Hensen N."/>
            <person name="Bonometti L."/>
            <person name="Westerberg I."/>
            <person name="Brannstrom I.O."/>
            <person name="Guillou S."/>
            <person name="Cros-Aarteil S."/>
            <person name="Calhoun S."/>
            <person name="Haridas S."/>
            <person name="Kuo A."/>
            <person name="Mondo S."/>
            <person name="Pangilinan J."/>
            <person name="Riley R."/>
            <person name="Labutti K."/>
            <person name="Andreopoulos B."/>
            <person name="Lipzen A."/>
            <person name="Chen C."/>
            <person name="Yanf M."/>
            <person name="Daum C."/>
            <person name="Ng V."/>
            <person name="Clum A."/>
            <person name="Steindorff A."/>
            <person name="Ohm R."/>
            <person name="Martin F."/>
            <person name="Silar P."/>
            <person name="Natvig D."/>
            <person name="Lalanne C."/>
            <person name="Gautier V."/>
            <person name="Ament-Velasquez S.L."/>
            <person name="Kruys A."/>
            <person name="Hutchinson M.I."/>
            <person name="Powell A.J."/>
            <person name="Barry K."/>
            <person name="Miller A.N."/>
            <person name="Grigoriev I.V."/>
            <person name="Debuchy R."/>
            <person name="Gladieux P."/>
            <person name="Thoren M.H."/>
            <person name="Johannesson H."/>
        </authorList>
    </citation>
    <scope>NUCLEOTIDE SEQUENCE</scope>
    <source>
        <strain evidence="3">SMH2532-1</strain>
    </source>
</reference>
<dbReference type="EMBL" id="JAULSV010000002">
    <property type="protein sequence ID" value="KAK0651456.1"/>
    <property type="molecule type" value="Genomic_DNA"/>
</dbReference>
<keyword evidence="4" id="KW-1185">Reference proteome</keyword>
<dbReference type="GO" id="GO:0006506">
    <property type="term" value="P:GPI anchor biosynthetic process"/>
    <property type="evidence" value="ECO:0007669"/>
    <property type="project" value="TreeGrafter"/>
</dbReference>
<comment type="caution">
    <text evidence="3">The sequence shown here is derived from an EMBL/GenBank/DDBJ whole genome shotgun (WGS) entry which is preliminary data.</text>
</comment>
<dbReference type="GO" id="GO:0031501">
    <property type="term" value="C:mannosyltransferase complex"/>
    <property type="evidence" value="ECO:0007669"/>
    <property type="project" value="TreeGrafter"/>
</dbReference>
<dbReference type="PANTHER" id="PTHR28022:SF1">
    <property type="entry name" value="GPI MANNOSYLTRANSFERASE 2 SUBUNIT PGA1"/>
    <property type="match status" value="1"/>
</dbReference>
<dbReference type="Proteomes" id="UP001174936">
    <property type="component" value="Unassembled WGS sequence"/>
</dbReference>
<gene>
    <name evidence="3" type="ORF">B0T16DRAFT_453918</name>
</gene>
<keyword evidence="2" id="KW-0732">Signal</keyword>
<feature type="chain" id="PRO_5041308876" evidence="2">
    <location>
        <begin position="21"/>
        <end position="233"/>
    </location>
</feature>
<keyword evidence="1" id="KW-1133">Transmembrane helix</keyword>
<dbReference type="GO" id="GO:0000030">
    <property type="term" value="F:mannosyltransferase activity"/>
    <property type="evidence" value="ECO:0007669"/>
    <property type="project" value="TreeGrafter"/>
</dbReference>
<feature type="transmembrane region" description="Helical" evidence="1">
    <location>
        <begin position="196"/>
        <end position="214"/>
    </location>
</feature>